<dbReference type="Pfam" id="PF00646">
    <property type="entry name" value="F-box"/>
    <property type="match status" value="1"/>
</dbReference>
<dbReference type="SUPFAM" id="SSF52047">
    <property type="entry name" value="RNI-like"/>
    <property type="match status" value="1"/>
</dbReference>
<dbReference type="Pfam" id="PF18014">
    <property type="entry name" value="Acetyltransf_18"/>
    <property type="match status" value="1"/>
</dbReference>
<reference evidence="2" key="1">
    <citation type="submission" date="2020-11" db="EMBL/GenBank/DDBJ databases">
        <authorList>
            <person name="Tran Van P."/>
        </authorList>
    </citation>
    <scope>NUCLEOTIDE SEQUENCE</scope>
</reference>
<dbReference type="InterPro" id="IPR041496">
    <property type="entry name" value="YitH/HolE_GNAT"/>
</dbReference>
<dbReference type="GO" id="GO:0016747">
    <property type="term" value="F:acyltransferase activity, transferring groups other than amino-acyl groups"/>
    <property type="evidence" value="ECO:0007669"/>
    <property type="project" value="InterPro"/>
</dbReference>
<accession>A0A7R9KAU1</accession>
<name>A0A7R9KAU1_9ACAR</name>
<dbReference type="PROSITE" id="PS51186">
    <property type="entry name" value="GNAT"/>
    <property type="match status" value="1"/>
</dbReference>
<dbReference type="EMBL" id="OC854584">
    <property type="protein sequence ID" value="CAD7619554.1"/>
    <property type="molecule type" value="Genomic_DNA"/>
</dbReference>
<protein>
    <recommendedName>
        <fullName evidence="1">N-acetyltransferase domain-containing protein</fullName>
    </recommendedName>
</protein>
<dbReference type="Pfam" id="PF00583">
    <property type="entry name" value="Acetyltransf_1"/>
    <property type="match status" value="1"/>
</dbReference>
<gene>
    <name evidence="2" type="ORF">OSB1V03_LOCUS55</name>
</gene>
<dbReference type="InterPro" id="IPR016181">
    <property type="entry name" value="Acyl_CoA_acyltransferase"/>
</dbReference>
<dbReference type="Gene3D" id="3.40.630.30">
    <property type="match status" value="1"/>
</dbReference>
<dbReference type="InterPro" id="IPR032675">
    <property type="entry name" value="LRR_dom_sf"/>
</dbReference>
<organism evidence="2">
    <name type="scientific">Medioppia subpectinata</name>
    <dbReference type="NCBI Taxonomy" id="1979941"/>
    <lineage>
        <taxon>Eukaryota</taxon>
        <taxon>Metazoa</taxon>
        <taxon>Ecdysozoa</taxon>
        <taxon>Arthropoda</taxon>
        <taxon>Chelicerata</taxon>
        <taxon>Arachnida</taxon>
        <taxon>Acari</taxon>
        <taxon>Acariformes</taxon>
        <taxon>Sarcoptiformes</taxon>
        <taxon>Oribatida</taxon>
        <taxon>Brachypylina</taxon>
        <taxon>Oppioidea</taxon>
        <taxon>Oppiidae</taxon>
        <taxon>Medioppia</taxon>
    </lineage>
</organism>
<dbReference type="PANTHER" id="PTHR47237:SF1">
    <property type="entry name" value="SLL0310 PROTEIN"/>
    <property type="match status" value="1"/>
</dbReference>
<dbReference type="InterPro" id="IPR052729">
    <property type="entry name" value="Acyl/Acetyltrans_Enzymes"/>
</dbReference>
<dbReference type="EMBL" id="CAJPIZ010000009">
    <property type="protein sequence ID" value="CAG2099984.1"/>
    <property type="molecule type" value="Genomic_DNA"/>
</dbReference>
<dbReference type="Gene3D" id="3.80.10.10">
    <property type="entry name" value="Ribonuclease Inhibitor"/>
    <property type="match status" value="1"/>
</dbReference>
<dbReference type="SUPFAM" id="SSF81383">
    <property type="entry name" value="F-box domain"/>
    <property type="match status" value="1"/>
</dbReference>
<dbReference type="InterPro" id="IPR000182">
    <property type="entry name" value="GNAT_dom"/>
</dbReference>
<evidence type="ECO:0000313" key="3">
    <source>
        <dbReference type="Proteomes" id="UP000759131"/>
    </source>
</evidence>
<keyword evidence="3" id="KW-1185">Reference proteome</keyword>
<dbReference type="AlphaFoldDB" id="A0A7R9KAU1"/>
<feature type="domain" description="N-acetyltransferase" evidence="1">
    <location>
        <begin position="309"/>
        <end position="450"/>
    </location>
</feature>
<evidence type="ECO:0000259" key="1">
    <source>
        <dbReference type="PROSITE" id="PS51186"/>
    </source>
</evidence>
<dbReference type="SUPFAM" id="SSF55729">
    <property type="entry name" value="Acyl-CoA N-acyltransferases (Nat)"/>
    <property type="match status" value="2"/>
</dbReference>
<dbReference type="Gene3D" id="3.40.630.90">
    <property type="match status" value="1"/>
</dbReference>
<dbReference type="InterPro" id="IPR036047">
    <property type="entry name" value="F-box-like_dom_sf"/>
</dbReference>
<dbReference type="Proteomes" id="UP000759131">
    <property type="component" value="Unassembled WGS sequence"/>
</dbReference>
<dbReference type="OrthoDB" id="6418983at2759"/>
<dbReference type="PANTHER" id="PTHR47237">
    <property type="entry name" value="SLL0310 PROTEIN"/>
    <property type="match status" value="1"/>
</dbReference>
<sequence length="1021" mass="115404">MTIAKRRRILMAGKPVFNGLLDSISGISMADINDDNIADVIEYDKQVCDGNNRSAMLRAFYKLPNTVNSVAINDITNQVMGYCFISETAGEKSIVAPLYAELQLSDCDAVREIWQSVGFDIFRYANEVMITTDPKGILVAEDTTTGKLLGVCNGVNLSPELAFVGQYAVRPENQGCNFKAVPKRRLLRMRGKPVVNGLTASIDGICLVDMNDKNIADVIEYDKQVCDGLDRSAMLTALHKTPNIINSVAINDSNQVMGYCFISESLFGNSIVAPLYADSQQIAELLVGKCCKCLSDSKTNDLLYSCWDSNDMAIEIGHKLGMRDIRDIAVGIDILKYINEVMVTTDPKGILVAQDTTTGKLLGMCNGVNLSPSLAHVGQLAVLPEYRGKGIGKILLDKCLEHIGNRNTCLFSANQTVLDIYYNRYNFKSVPKRQLFRMRGKPVVNALTASISGISLVDMNDNNIADVIEYDKQVCDGLDRSAMLTALHKTPNTINSVAINDSTNQVMGYCVICETLIKEMSSRRRHVMNDDIMLDIFKRLDLKDLFSLQRVSQQFSRCSQQVLKKTTEVSVGFNDLKTSSRIRRFKPNFDVKDWNRIDITPAISFVGINLVLNHNRNQNMESIVSQFRDVKKLYLSTTVISFKTLELIVNQWPHLEKLLVHDINIYDSSDKTITEWTQLLSKVKHITIGSTDKKYVSLLAKIIANLPSLQSVNVLDWMSYSSDEITLSVLTNCLPANIQCLIIGMTSEDNQALDVITSKCQQIKKLSIYESYRPLNVANFDLRKQWLAMICNRLNSLTYFKIILADISAKEFAQNIAKLKDLQILEIQSFNTSLFARMCFDTQEMAKYMPPMVSLKTLSLEECKCSPNRWSNFVDLFPNVRKLSVDLIYYRSECKHGNDCNECFYRCMHWVSKMPKLKHIIISTPINGRITRDILELFASVDQLNIDYSIGEDMIDELIHFIVFTLNNRRRVFRLNLESNVKSQLIQRMETMDIPMKGCVIFGHKKFKTLCSQRIQLKLNI</sequence>
<dbReference type="InterPro" id="IPR001810">
    <property type="entry name" value="F-box_dom"/>
</dbReference>
<proteinExistence type="predicted"/>
<dbReference type="CDD" id="cd04301">
    <property type="entry name" value="NAT_SF"/>
    <property type="match status" value="1"/>
</dbReference>
<dbReference type="SMART" id="SM00256">
    <property type="entry name" value="FBOX"/>
    <property type="match status" value="1"/>
</dbReference>
<evidence type="ECO:0000313" key="2">
    <source>
        <dbReference type="EMBL" id="CAD7619554.1"/>
    </source>
</evidence>